<reference evidence="1" key="1">
    <citation type="submission" date="2021-01" db="EMBL/GenBank/DDBJ databases">
        <title>Whole genome shotgun sequence of Rhizocola hellebori NBRC 109834.</title>
        <authorList>
            <person name="Komaki H."/>
            <person name="Tamura T."/>
        </authorList>
    </citation>
    <scope>NUCLEOTIDE SEQUENCE</scope>
    <source>
        <strain evidence="1">NBRC 109834</strain>
    </source>
</reference>
<dbReference type="Proteomes" id="UP000612899">
    <property type="component" value="Unassembled WGS sequence"/>
</dbReference>
<keyword evidence="2" id="KW-1185">Reference proteome</keyword>
<dbReference type="AlphaFoldDB" id="A0A8J3VDT3"/>
<evidence type="ECO:0000313" key="2">
    <source>
        <dbReference type="Proteomes" id="UP000612899"/>
    </source>
</evidence>
<dbReference type="RefSeq" id="WP_203906937.1">
    <property type="nucleotide sequence ID" value="NZ_BONY01000005.1"/>
</dbReference>
<name>A0A8J3VDT3_9ACTN</name>
<organism evidence="1 2">
    <name type="scientific">Rhizocola hellebori</name>
    <dbReference type="NCBI Taxonomy" id="1392758"/>
    <lineage>
        <taxon>Bacteria</taxon>
        <taxon>Bacillati</taxon>
        <taxon>Actinomycetota</taxon>
        <taxon>Actinomycetes</taxon>
        <taxon>Micromonosporales</taxon>
        <taxon>Micromonosporaceae</taxon>
        <taxon>Rhizocola</taxon>
    </lineage>
</organism>
<evidence type="ECO:0000313" key="1">
    <source>
        <dbReference type="EMBL" id="GIH03010.1"/>
    </source>
</evidence>
<proteinExistence type="predicted"/>
<accession>A0A8J3VDT3</accession>
<comment type="caution">
    <text evidence="1">The sequence shown here is derived from an EMBL/GenBank/DDBJ whole genome shotgun (WGS) entry which is preliminary data.</text>
</comment>
<dbReference type="EMBL" id="BONY01000005">
    <property type="protein sequence ID" value="GIH03010.1"/>
    <property type="molecule type" value="Genomic_DNA"/>
</dbReference>
<gene>
    <name evidence="1" type="ORF">Rhe02_10770</name>
</gene>
<sequence length="154" mass="16950">MSEDLSSRERVVLLTLLLHGPILSNSKKEAFRLRLAAPERDRLNALGLIVSVKAGSYRHRLTEAGHQWCLRELASGRARAGDSRLERNFYALLGAVRGRVDLPSMFSLTGGQPDQQMELAACAAYRRLRSEARGGVSLADLLDGLQAALRQSTH</sequence>
<protein>
    <submittedName>
        <fullName evidence="1">Uncharacterized protein</fullName>
    </submittedName>
</protein>